<keyword evidence="5 12" id="KW-0813">Transport</keyword>
<dbReference type="InterPro" id="IPR052075">
    <property type="entry name" value="Heme_exporter_D"/>
</dbReference>
<name>A0A9W6MPA1_9PROT</name>
<evidence type="ECO:0000313" key="13">
    <source>
        <dbReference type="EMBL" id="GLK52754.1"/>
    </source>
</evidence>
<organism evidence="13 14">
    <name type="scientific">Maricaulis virginensis</name>
    <dbReference type="NCBI Taxonomy" id="144022"/>
    <lineage>
        <taxon>Bacteria</taxon>
        <taxon>Pseudomonadati</taxon>
        <taxon>Pseudomonadota</taxon>
        <taxon>Alphaproteobacteria</taxon>
        <taxon>Maricaulales</taxon>
        <taxon>Maricaulaceae</taxon>
        <taxon>Maricaulis</taxon>
    </lineage>
</organism>
<keyword evidence="11 12" id="KW-0472">Membrane</keyword>
<dbReference type="AlphaFoldDB" id="A0A9W6MPA1"/>
<keyword evidence="8 12" id="KW-0812">Transmembrane</keyword>
<evidence type="ECO:0000256" key="8">
    <source>
        <dbReference type="ARBA" id="ARBA00022692"/>
    </source>
</evidence>
<dbReference type="InterPro" id="IPR007078">
    <property type="entry name" value="Haem_export_protD_CcmD"/>
</dbReference>
<proteinExistence type="inferred from homology"/>
<dbReference type="Proteomes" id="UP001143486">
    <property type="component" value="Unassembled WGS sequence"/>
</dbReference>
<evidence type="ECO:0000256" key="1">
    <source>
        <dbReference type="ARBA" id="ARBA00002442"/>
    </source>
</evidence>
<reference evidence="13" key="2">
    <citation type="submission" date="2023-01" db="EMBL/GenBank/DDBJ databases">
        <authorList>
            <person name="Sun Q."/>
            <person name="Evtushenko L."/>
        </authorList>
    </citation>
    <scope>NUCLEOTIDE SEQUENCE</scope>
    <source>
        <strain evidence="13">VKM B-1513</strain>
    </source>
</reference>
<keyword evidence="6 12" id="KW-1003">Cell membrane</keyword>
<comment type="caution">
    <text evidence="13">The sequence shown here is derived from an EMBL/GenBank/DDBJ whole genome shotgun (WGS) entry which is preliminary data.</text>
</comment>
<evidence type="ECO:0000256" key="4">
    <source>
        <dbReference type="ARBA" id="ARBA00016461"/>
    </source>
</evidence>
<dbReference type="RefSeq" id="WP_271187116.1">
    <property type="nucleotide sequence ID" value="NZ_BSFE01000006.1"/>
</dbReference>
<feature type="transmembrane region" description="Helical" evidence="12">
    <location>
        <begin position="12"/>
        <end position="34"/>
    </location>
</feature>
<comment type="subcellular location">
    <subcellularLocation>
        <location evidence="2 12">Cell inner membrane</location>
        <topology evidence="2 12">Single-pass membrane protein</topology>
    </subcellularLocation>
</comment>
<dbReference type="Pfam" id="PF04995">
    <property type="entry name" value="CcmD"/>
    <property type="match status" value="1"/>
</dbReference>
<dbReference type="EMBL" id="BSFE01000006">
    <property type="protein sequence ID" value="GLK52754.1"/>
    <property type="molecule type" value="Genomic_DNA"/>
</dbReference>
<accession>A0A9W6MPA1</accession>
<dbReference type="GO" id="GO:0017004">
    <property type="term" value="P:cytochrome complex assembly"/>
    <property type="evidence" value="ECO:0007669"/>
    <property type="project" value="UniProtKB-KW"/>
</dbReference>
<keyword evidence="9 12" id="KW-0201">Cytochrome c-type biogenesis</keyword>
<evidence type="ECO:0000256" key="3">
    <source>
        <dbReference type="ARBA" id="ARBA00008741"/>
    </source>
</evidence>
<comment type="similarity">
    <text evidence="3 12">Belongs to the CcmD/CycX/HelD family.</text>
</comment>
<evidence type="ECO:0000256" key="7">
    <source>
        <dbReference type="ARBA" id="ARBA00022519"/>
    </source>
</evidence>
<evidence type="ECO:0000256" key="9">
    <source>
        <dbReference type="ARBA" id="ARBA00022748"/>
    </source>
</evidence>
<dbReference type="GO" id="GO:1903607">
    <property type="term" value="P:cytochrome c biosynthetic process"/>
    <property type="evidence" value="ECO:0007669"/>
    <property type="project" value="TreeGrafter"/>
</dbReference>
<evidence type="ECO:0000313" key="14">
    <source>
        <dbReference type="Proteomes" id="UP001143486"/>
    </source>
</evidence>
<sequence length="51" mass="5568">MSEFFAMGGYAAFIWPAWGLSALALAALVVLALLERRAATGRLRRLENDEA</sequence>
<evidence type="ECO:0000256" key="12">
    <source>
        <dbReference type="RuleBase" id="RU363101"/>
    </source>
</evidence>
<evidence type="ECO:0000256" key="11">
    <source>
        <dbReference type="ARBA" id="ARBA00023136"/>
    </source>
</evidence>
<evidence type="ECO:0000256" key="5">
    <source>
        <dbReference type="ARBA" id="ARBA00022448"/>
    </source>
</evidence>
<evidence type="ECO:0000256" key="2">
    <source>
        <dbReference type="ARBA" id="ARBA00004377"/>
    </source>
</evidence>
<keyword evidence="10 12" id="KW-1133">Transmembrane helix</keyword>
<dbReference type="PANTHER" id="PTHR37531:SF1">
    <property type="entry name" value="HEME EXPORTER PROTEIN D"/>
    <property type="match status" value="1"/>
</dbReference>
<keyword evidence="14" id="KW-1185">Reference proteome</keyword>
<comment type="function">
    <text evidence="1 12">Required for the export of heme to the periplasm for the biogenesis of c-type cytochromes.</text>
</comment>
<dbReference type="NCBIfam" id="TIGR03141">
    <property type="entry name" value="cytochro_ccmD"/>
    <property type="match status" value="1"/>
</dbReference>
<evidence type="ECO:0000256" key="10">
    <source>
        <dbReference type="ARBA" id="ARBA00022989"/>
    </source>
</evidence>
<gene>
    <name evidence="13" type="ORF">GCM10017621_22620</name>
</gene>
<reference evidence="13" key="1">
    <citation type="journal article" date="2014" name="Int. J. Syst. Evol. Microbiol.">
        <title>Complete genome sequence of Corynebacterium casei LMG S-19264T (=DSM 44701T), isolated from a smear-ripened cheese.</title>
        <authorList>
            <consortium name="US DOE Joint Genome Institute (JGI-PGF)"/>
            <person name="Walter F."/>
            <person name="Albersmeier A."/>
            <person name="Kalinowski J."/>
            <person name="Ruckert C."/>
        </authorList>
    </citation>
    <scope>NUCLEOTIDE SEQUENCE</scope>
    <source>
        <strain evidence="13">VKM B-1513</strain>
    </source>
</reference>
<dbReference type="GO" id="GO:0005886">
    <property type="term" value="C:plasma membrane"/>
    <property type="evidence" value="ECO:0007669"/>
    <property type="project" value="UniProtKB-SubCell"/>
</dbReference>
<dbReference type="PANTHER" id="PTHR37531">
    <property type="entry name" value="HEME EXPORTER PROTEIN D"/>
    <property type="match status" value="1"/>
</dbReference>
<evidence type="ECO:0000256" key="6">
    <source>
        <dbReference type="ARBA" id="ARBA00022475"/>
    </source>
</evidence>
<keyword evidence="7 12" id="KW-0997">Cell inner membrane</keyword>
<dbReference type="GO" id="GO:0015886">
    <property type="term" value="P:heme transport"/>
    <property type="evidence" value="ECO:0007669"/>
    <property type="project" value="InterPro"/>
</dbReference>
<protein>
    <recommendedName>
        <fullName evidence="4 12">Heme exporter protein D</fullName>
    </recommendedName>
</protein>